<evidence type="ECO:0000313" key="2">
    <source>
        <dbReference type="Proteomes" id="UP000473571"/>
    </source>
</evidence>
<evidence type="ECO:0000313" key="1">
    <source>
        <dbReference type="EMBL" id="KAB0684977.1"/>
    </source>
</evidence>
<dbReference type="AlphaFoldDB" id="A0A6L3NKR8"/>
<gene>
    <name evidence="1" type="ORF">F7R13_06405</name>
</gene>
<dbReference type="Proteomes" id="UP000473571">
    <property type="component" value="Unassembled WGS sequence"/>
</dbReference>
<accession>A0A6L3NKR8</accession>
<dbReference type="InterPro" id="IPR005624">
    <property type="entry name" value="PduO/GlcC-like"/>
</dbReference>
<dbReference type="Pfam" id="PF03928">
    <property type="entry name" value="HbpS-like"/>
    <property type="match status" value="1"/>
</dbReference>
<dbReference type="EMBL" id="VZOL01000042">
    <property type="protein sequence ID" value="KAB0684977.1"/>
    <property type="molecule type" value="Genomic_DNA"/>
</dbReference>
<name>A0A6L3NKR8_9BURK</name>
<protein>
    <submittedName>
        <fullName evidence="1">Heme-binding protein</fullName>
    </submittedName>
</protein>
<dbReference type="InterPro" id="IPR038084">
    <property type="entry name" value="PduO/GlcC-like_sf"/>
</dbReference>
<dbReference type="PANTHER" id="PTHR34309">
    <property type="entry name" value="SLR1406 PROTEIN"/>
    <property type="match status" value="1"/>
</dbReference>
<dbReference type="InterPro" id="IPR052517">
    <property type="entry name" value="GlcG_carb_metab_protein"/>
</dbReference>
<proteinExistence type="predicted"/>
<reference evidence="1 2" key="1">
    <citation type="submission" date="2019-09" db="EMBL/GenBank/DDBJ databases">
        <title>Draft genome sequences of 48 bacterial type strains from the CCUG.</title>
        <authorList>
            <person name="Tunovic T."/>
            <person name="Pineiro-Iglesias B."/>
            <person name="Unosson C."/>
            <person name="Inganas E."/>
            <person name="Ohlen M."/>
            <person name="Cardew S."/>
            <person name="Jensie-Markopoulos S."/>
            <person name="Salva-Serra F."/>
            <person name="Jaen-Luchoro D."/>
            <person name="Karlsson R."/>
            <person name="Svensson-Stadler L."/>
            <person name="Chun J."/>
            <person name="Moore E."/>
        </authorList>
    </citation>
    <scope>NUCLEOTIDE SEQUENCE [LARGE SCALE GENOMIC DNA]</scope>
    <source>
        <strain evidence="1 2">CCUG 65687</strain>
    </source>
</reference>
<dbReference type="SUPFAM" id="SSF143744">
    <property type="entry name" value="GlcG-like"/>
    <property type="match status" value="1"/>
</dbReference>
<organism evidence="1 2">
    <name type="scientific">Burkholderia territorii</name>
    <dbReference type="NCBI Taxonomy" id="1503055"/>
    <lineage>
        <taxon>Bacteria</taxon>
        <taxon>Pseudomonadati</taxon>
        <taxon>Pseudomonadota</taxon>
        <taxon>Betaproteobacteria</taxon>
        <taxon>Burkholderiales</taxon>
        <taxon>Burkholderiaceae</taxon>
        <taxon>Burkholderia</taxon>
        <taxon>Burkholderia cepacia complex</taxon>
    </lineage>
</organism>
<comment type="caution">
    <text evidence="1">The sequence shown here is derived from an EMBL/GenBank/DDBJ whole genome shotgun (WGS) entry which is preliminary data.</text>
</comment>
<dbReference type="Gene3D" id="3.30.450.150">
    <property type="entry name" value="Haem-degrading domain"/>
    <property type="match status" value="1"/>
</dbReference>
<sequence>MCAGTWAYRMAWSQEMEVKFSRLRVRRWLTRAGVGAGCVAAMHAAWAQEVRSDAATPTYALSYAQTQALLSLAIAEADARHLAMGFAVVDPGGHLLAAVRMDGASFSSIDFARGKAFASVALGGQSGVTLEHRYRDDPSEYSNMSGAGYYAPFLPGRGTFPVFMNGHLLGAIGAAGAPSEIDDQVVLKAIAGLGAQSAR</sequence>
<dbReference type="PANTHER" id="PTHR34309:SF10">
    <property type="entry name" value="SLR1406 PROTEIN"/>
    <property type="match status" value="1"/>
</dbReference>